<dbReference type="Gramene" id="MELO3C030205.2.1">
    <property type="protein sequence ID" value="MELO3C030205.2.1"/>
    <property type="gene ID" value="MELO3C030205.2"/>
</dbReference>
<organism evidence="1">
    <name type="scientific">Cucumis melo</name>
    <name type="common">Muskmelon</name>
    <dbReference type="NCBI Taxonomy" id="3656"/>
    <lineage>
        <taxon>Eukaryota</taxon>
        <taxon>Viridiplantae</taxon>
        <taxon>Streptophyta</taxon>
        <taxon>Embryophyta</taxon>
        <taxon>Tracheophyta</taxon>
        <taxon>Spermatophyta</taxon>
        <taxon>Magnoliopsida</taxon>
        <taxon>eudicotyledons</taxon>
        <taxon>Gunneridae</taxon>
        <taxon>Pentapetalae</taxon>
        <taxon>rosids</taxon>
        <taxon>fabids</taxon>
        <taxon>Cucurbitales</taxon>
        <taxon>Cucurbitaceae</taxon>
        <taxon>Benincaseae</taxon>
        <taxon>Cucumis</taxon>
    </lineage>
</organism>
<proteinExistence type="predicted"/>
<protein>
    <submittedName>
        <fullName evidence="1">Uncharacterized protein</fullName>
    </submittedName>
</protein>
<reference evidence="1" key="1">
    <citation type="submission" date="2023-03" db="UniProtKB">
        <authorList>
            <consortium name="EnsemblPlants"/>
        </authorList>
    </citation>
    <scope>IDENTIFICATION</scope>
</reference>
<accession>A0A9I9E8C3</accession>
<dbReference type="AlphaFoldDB" id="A0A9I9E8C3"/>
<evidence type="ECO:0000313" key="1">
    <source>
        <dbReference type="EnsemblPlants" id="MELO3C030205.2.1"/>
    </source>
</evidence>
<sequence>MSVRANFGAPRLISQDNPSTLLHLGIKLLLRNALQCEPDNHHIRTQDPATKKEDRTVQILPLNSLNNHSKLVNHRDNASYTLLTILLMKERVSSKNSSLNYTVYYLKCYNFLKT</sequence>
<name>A0A9I9E8C3_CUCME</name>
<dbReference type="EnsemblPlants" id="MELO3C030205.2.1">
    <property type="protein sequence ID" value="MELO3C030205.2.1"/>
    <property type="gene ID" value="MELO3C030205.2"/>
</dbReference>